<dbReference type="STRING" id="1742973.COMA2_20058"/>
<dbReference type="OrthoDB" id="7240756at2"/>
<protein>
    <submittedName>
        <fullName evidence="1">Putative MetA-pathway of phenol degradation</fullName>
    </submittedName>
</protein>
<keyword evidence="2" id="KW-1185">Reference proteome</keyword>
<evidence type="ECO:0000313" key="2">
    <source>
        <dbReference type="Proteomes" id="UP000198736"/>
    </source>
</evidence>
<accession>A0A0S4LDV6</accession>
<evidence type="ECO:0000313" key="1">
    <source>
        <dbReference type="EMBL" id="CUS35049.1"/>
    </source>
</evidence>
<sequence length="335" mass="36683">MPANRERALAEGQLFLFLFVACICFSEVAWGETSQNRQSQPDGPWFTGTLLSTRGLTLDRGRAVVEPYVYYTRYGGLYNDNWRLQSTTVSRTIIQQTYFIYGVTNRIDVEIAPQWLQNSGEGESISGFGDFPLQLGFQVLRSPADSWLPNVRIWVQEVFPTGRYNRLGPSQGLGGTGGGSFATTLGIGLQKAIRLGKDQVFRYRVNATYGFFSPVTVEGFNTYGGGFGTEGRVEPGSVTTLIVAGEYSLTRHLVLALDIGFQTINATDFSGTTGVGVSGEPAMVGRGYGNLLTIAPAVEYNFNQHVGLIAGPWFSLRGRNTTEFFGVVAALFLYM</sequence>
<proteinExistence type="predicted"/>
<dbReference type="PROSITE" id="PS51257">
    <property type="entry name" value="PROKAR_LIPOPROTEIN"/>
    <property type="match status" value="1"/>
</dbReference>
<gene>
    <name evidence="1" type="ORF">COMA2_20058</name>
</gene>
<dbReference type="EMBL" id="CZPZ01000012">
    <property type="protein sequence ID" value="CUS35049.1"/>
    <property type="molecule type" value="Genomic_DNA"/>
</dbReference>
<name>A0A0S4LDV6_9BACT</name>
<organism evidence="1 2">
    <name type="scientific">Candidatus Nitrospira nitrificans</name>
    <dbReference type="NCBI Taxonomy" id="1742973"/>
    <lineage>
        <taxon>Bacteria</taxon>
        <taxon>Pseudomonadati</taxon>
        <taxon>Nitrospirota</taxon>
        <taxon>Nitrospiria</taxon>
        <taxon>Nitrospirales</taxon>
        <taxon>Nitrospiraceae</taxon>
        <taxon>Nitrospira</taxon>
    </lineage>
</organism>
<dbReference type="AlphaFoldDB" id="A0A0S4LDV6"/>
<dbReference type="RefSeq" id="WP_090896467.1">
    <property type="nucleotide sequence ID" value="NZ_CZPZ01000012.1"/>
</dbReference>
<dbReference type="Proteomes" id="UP000198736">
    <property type="component" value="Unassembled WGS sequence"/>
</dbReference>
<reference evidence="2" key="1">
    <citation type="submission" date="2015-10" db="EMBL/GenBank/DDBJ databases">
        <authorList>
            <person name="Luecker S."/>
            <person name="Luecker S."/>
        </authorList>
    </citation>
    <scope>NUCLEOTIDE SEQUENCE [LARGE SCALE GENOMIC DNA]</scope>
</reference>